<keyword evidence="1" id="KW-0378">Hydrolase</keyword>
<organism evidence="1 2">
    <name type="scientific">Brachionus plicatilis</name>
    <name type="common">Marine rotifer</name>
    <name type="synonym">Brachionus muelleri</name>
    <dbReference type="NCBI Taxonomy" id="10195"/>
    <lineage>
        <taxon>Eukaryota</taxon>
        <taxon>Metazoa</taxon>
        <taxon>Spiralia</taxon>
        <taxon>Gnathifera</taxon>
        <taxon>Rotifera</taxon>
        <taxon>Eurotatoria</taxon>
        <taxon>Monogononta</taxon>
        <taxon>Pseudotrocha</taxon>
        <taxon>Ploima</taxon>
        <taxon>Brachionidae</taxon>
        <taxon>Brachionus</taxon>
    </lineage>
</organism>
<dbReference type="EMBL" id="REGN01001539">
    <property type="protein sequence ID" value="RNA34006.1"/>
    <property type="molecule type" value="Genomic_DNA"/>
</dbReference>
<proteinExistence type="predicted"/>
<evidence type="ECO:0000313" key="2">
    <source>
        <dbReference type="Proteomes" id="UP000276133"/>
    </source>
</evidence>
<dbReference type="Proteomes" id="UP000276133">
    <property type="component" value="Unassembled WGS sequence"/>
</dbReference>
<name>A0A3M7SDZ3_BRAPC</name>
<dbReference type="AlphaFoldDB" id="A0A3M7SDZ3"/>
<dbReference type="EC" id="3.6.1.3" evidence="1"/>
<evidence type="ECO:0000313" key="1">
    <source>
        <dbReference type="EMBL" id="RNA34006.1"/>
    </source>
</evidence>
<sequence>MTCQLIFKIVKANFTFICKQHELLLHWDRISDDTKHPIDIENDELKLRNIMEASLLDYKEEIEDI</sequence>
<gene>
    <name evidence="1" type="ORF">BpHYR1_046724</name>
</gene>
<reference evidence="1 2" key="1">
    <citation type="journal article" date="2018" name="Sci. Rep.">
        <title>Genomic signatures of local adaptation to the degree of environmental predictability in rotifers.</title>
        <authorList>
            <person name="Franch-Gras L."/>
            <person name="Hahn C."/>
            <person name="Garcia-Roger E.M."/>
            <person name="Carmona M.J."/>
            <person name="Serra M."/>
            <person name="Gomez A."/>
        </authorList>
    </citation>
    <scope>NUCLEOTIDE SEQUENCE [LARGE SCALE GENOMIC DNA]</scope>
    <source>
        <strain evidence="1">HYR1</strain>
    </source>
</reference>
<dbReference type="STRING" id="10195.A0A3M7SDZ3"/>
<keyword evidence="2" id="KW-1185">Reference proteome</keyword>
<protein>
    <submittedName>
        <fullName evidence="1">Dynein heavy chain axonemal</fullName>
        <ecNumber evidence="1">3.6.1.15</ecNumber>
        <ecNumber evidence="1">3.6.1.3</ecNumber>
    </submittedName>
</protein>
<accession>A0A3M7SDZ3</accession>
<dbReference type="OrthoDB" id="447173at2759"/>
<dbReference type="EC" id="3.6.1.15" evidence="1"/>
<dbReference type="GO" id="GO:0017111">
    <property type="term" value="F:ribonucleoside triphosphate phosphatase activity"/>
    <property type="evidence" value="ECO:0007669"/>
    <property type="project" value="UniProtKB-EC"/>
</dbReference>
<comment type="caution">
    <text evidence="1">The sequence shown here is derived from an EMBL/GenBank/DDBJ whole genome shotgun (WGS) entry which is preliminary data.</text>
</comment>